<dbReference type="PANTHER" id="PTHR47381:SF3">
    <property type="entry name" value="ALPHA_BETA-HYDROLASES SUPERFAMILY PROTEIN"/>
    <property type="match status" value="1"/>
</dbReference>
<dbReference type="Gene3D" id="3.40.50.1820">
    <property type="entry name" value="alpha/beta hydrolase"/>
    <property type="match status" value="1"/>
</dbReference>
<proteinExistence type="predicted"/>
<gene>
    <name evidence="1" type="ORF">OBBRIDRAFT_746815</name>
</gene>
<evidence type="ECO:0000313" key="1">
    <source>
        <dbReference type="EMBL" id="OCH94879.1"/>
    </source>
</evidence>
<protein>
    <submittedName>
        <fullName evidence="1">Alpha/beta-hydrolase</fullName>
    </submittedName>
</protein>
<name>A0A8E2DS39_9APHY</name>
<dbReference type="AlphaFoldDB" id="A0A8E2DS39"/>
<evidence type="ECO:0000313" key="2">
    <source>
        <dbReference type="Proteomes" id="UP000250043"/>
    </source>
</evidence>
<keyword evidence="2" id="KW-1185">Reference proteome</keyword>
<dbReference type="InterPro" id="IPR029058">
    <property type="entry name" value="AB_hydrolase_fold"/>
</dbReference>
<dbReference type="OrthoDB" id="2152248at2759"/>
<dbReference type="GO" id="GO:0016787">
    <property type="term" value="F:hydrolase activity"/>
    <property type="evidence" value="ECO:0007669"/>
    <property type="project" value="UniProtKB-KW"/>
</dbReference>
<dbReference type="PANTHER" id="PTHR47381">
    <property type="entry name" value="ALPHA/BETA-HYDROLASES SUPERFAMILY PROTEIN"/>
    <property type="match status" value="1"/>
</dbReference>
<sequence length="285" mass="31169">MSIQKQSIPVSGLTVHVYSQSDIDPATPVAILVFLHGRLGSVENVEWVAHSTLQGVQERRKDGAQPAQDLLIVTFDQRNHGSRLVTELANEDWAKKNDRHAIDMYAIYDGTSRDVSYLIDFLPAYLFPSGERQITQWLVGGISLGGHASWLTLRTEPRVKLGIPIIGCPDYLALMTDRAIKNGLTTGAPHFPDALLAVIKKDDPASAPYTSKEADNPFLGKKILVLSGADDKLVPWAASEKFVESLELGESGVKKVVLAPGVGHECTPDMVKEMTKFIWEEALAA</sequence>
<keyword evidence="1" id="KW-0378">Hydrolase</keyword>
<reference evidence="1 2" key="1">
    <citation type="submission" date="2016-07" db="EMBL/GenBank/DDBJ databases">
        <title>Draft genome of the white-rot fungus Obba rivulosa 3A-2.</title>
        <authorList>
            <consortium name="DOE Joint Genome Institute"/>
            <person name="Miettinen O."/>
            <person name="Riley R."/>
            <person name="Acob R."/>
            <person name="Barry K."/>
            <person name="Cullen D."/>
            <person name="De Vries R."/>
            <person name="Hainaut M."/>
            <person name="Hatakka A."/>
            <person name="Henrissat B."/>
            <person name="Hilden K."/>
            <person name="Kuo R."/>
            <person name="Labutti K."/>
            <person name="Lipzen A."/>
            <person name="Makela M.R."/>
            <person name="Sandor L."/>
            <person name="Spatafora J.W."/>
            <person name="Grigoriev I.V."/>
            <person name="Hibbett D.S."/>
        </authorList>
    </citation>
    <scope>NUCLEOTIDE SEQUENCE [LARGE SCALE GENOMIC DNA]</scope>
    <source>
        <strain evidence="1 2">3A-2</strain>
    </source>
</reference>
<dbReference type="EMBL" id="KV722340">
    <property type="protein sequence ID" value="OCH94879.1"/>
    <property type="molecule type" value="Genomic_DNA"/>
</dbReference>
<accession>A0A8E2DS39</accession>
<dbReference type="Proteomes" id="UP000250043">
    <property type="component" value="Unassembled WGS sequence"/>
</dbReference>
<organism evidence="1 2">
    <name type="scientific">Obba rivulosa</name>
    <dbReference type="NCBI Taxonomy" id="1052685"/>
    <lineage>
        <taxon>Eukaryota</taxon>
        <taxon>Fungi</taxon>
        <taxon>Dikarya</taxon>
        <taxon>Basidiomycota</taxon>
        <taxon>Agaricomycotina</taxon>
        <taxon>Agaricomycetes</taxon>
        <taxon>Polyporales</taxon>
        <taxon>Gelatoporiaceae</taxon>
        <taxon>Obba</taxon>
    </lineage>
</organism>
<dbReference type="SUPFAM" id="SSF53474">
    <property type="entry name" value="alpha/beta-Hydrolases"/>
    <property type="match status" value="1"/>
</dbReference>